<reference evidence="3" key="1">
    <citation type="submission" date="2020-07" db="EMBL/GenBank/DDBJ databases">
        <title>Draft Genome Sequence of a Deep-Sea Yeast, Naganishia (Cryptococcus) liquefaciens strain N6.</title>
        <authorList>
            <person name="Han Y.W."/>
            <person name="Kajitani R."/>
            <person name="Morimoto H."/>
            <person name="Parhat M."/>
            <person name="Tsubouchi H."/>
            <person name="Bakenova O."/>
            <person name="Ogata M."/>
            <person name="Argunhan B."/>
            <person name="Aoki R."/>
            <person name="Kajiwara S."/>
            <person name="Itoh T."/>
            <person name="Iwasaki H."/>
        </authorList>
    </citation>
    <scope>NUCLEOTIDE SEQUENCE</scope>
    <source>
        <strain evidence="3">N6</strain>
    </source>
</reference>
<gene>
    <name evidence="3" type="ORF">NliqN6_4758</name>
</gene>
<dbReference type="Proteomes" id="UP000620104">
    <property type="component" value="Unassembled WGS sequence"/>
</dbReference>
<feature type="compositionally biased region" description="Polar residues" evidence="2">
    <location>
        <begin position="676"/>
        <end position="686"/>
    </location>
</feature>
<dbReference type="OrthoDB" id="2592765at2759"/>
<evidence type="ECO:0000313" key="4">
    <source>
        <dbReference type="Proteomes" id="UP000620104"/>
    </source>
</evidence>
<dbReference type="AlphaFoldDB" id="A0A8H3TWU4"/>
<feature type="region of interest" description="Disordered" evidence="2">
    <location>
        <begin position="632"/>
        <end position="694"/>
    </location>
</feature>
<evidence type="ECO:0000256" key="1">
    <source>
        <dbReference type="SAM" id="Coils"/>
    </source>
</evidence>
<comment type="caution">
    <text evidence="3">The sequence shown here is derived from an EMBL/GenBank/DDBJ whole genome shotgun (WGS) entry which is preliminary data.</text>
</comment>
<feature type="region of interest" description="Disordered" evidence="2">
    <location>
        <begin position="429"/>
        <end position="460"/>
    </location>
</feature>
<feature type="region of interest" description="Disordered" evidence="2">
    <location>
        <begin position="1"/>
        <end position="69"/>
    </location>
</feature>
<dbReference type="EMBL" id="BLZA01000030">
    <property type="protein sequence ID" value="GHJ88356.1"/>
    <property type="molecule type" value="Genomic_DNA"/>
</dbReference>
<protein>
    <submittedName>
        <fullName evidence="3">Uncharacterized protein</fullName>
    </submittedName>
</protein>
<feature type="compositionally biased region" description="Basic and acidic residues" evidence="2">
    <location>
        <begin position="784"/>
        <end position="793"/>
    </location>
</feature>
<evidence type="ECO:0000313" key="3">
    <source>
        <dbReference type="EMBL" id="GHJ88356.1"/>
    </source>
</evidence>
<feature type="coiled-coil region" evidence="1">
    <location>
        <begin position="168"/>
        <end position="222"/>
    </location>
</feature>
<feature type="region of interest" description="Disordered" evidence="2">
    <location>
        <begin position="780"/>
        <end position="804"/>
    </location>
</feature>
<feature type="coiled-coil region" evidence="1">
    <location>
        <begin position="541"/>
        <end position="630"/>
    </location>
</feature>
<feature type="coiled-coil region" evidence="1">
    <location>
        <begin position="104"/>
        <end position="131"/>
    </location>
</feature>
<keyword evidence="1" id="KW-0175">Coiled coil</keyword>
<sequence length="804" mass="89666">MSASVEAPLDAATTPQPEGGSLAPPTAAGEAASSAAHPSVPAHIVTVIELDSDDEMQDGSSKARDEKDEEGYRIMRRALQNGKMAARTSESHFEKGLIDLSERCTIQHRQIRQLQSEKEELNNKLLKQALDAISGGSEIGSVPAKKYAALQQALEEMEKYKMTQNNCILELNSKLATVQQNLQIAEDRLKTPATEDAAAVQLATLHKELGDKAARIKQLEANAEVGRKLAEEKEVAMQRLADQLAVSSQLEGPIHSKTHLVEIEAERERAAAAEARLEEALKVKKVYEEEVMALEAAKEELDERWLAQSDELRKVRADLEWAENEKGELEEDLLEIMRQSGKSAMDAFQEQNDKIAQLTQDLASAQELLDNAQHELMDDANDRDRLQEKNDILKSKSNEATKKLAIETRQNKAHQNRIAELEAQVRTIEDESRAVTRKSEQSDGSSSRLQELQDENDKFTRANKKATRVVDDVKRDVSDLNREIKNLQAQLEASKKAESAAQATSEQKLASLKKQHRTELFKVEQEKRESDKKVNLLSYDISKLKNNSLNLEEGRKKLEWEKNDLAARMGESTDADPQLEMLRRERSNLTTKLDIQQKKTISLEEKLSALNEALEREKELTQSLDGLVTQLRASQAKPKQHGATASHRIKNSPVAPTSSSPAVARASSVASSATSKSLANAGSDQTPYVEKAGRTEEDMEKFAALWRKKFFSKPGQPACVACKRLETIKSTRFRGVAIIEGQRGQLKHIVNDHYEELRLLRDRMGPETVARTGSKRATSIIDVDSPKRLRTESQELSDDSFGRG</sequence>
<feature type="compositionally biased region" description="Low complexity" evidence="2">
    <location>
        <begin position="652"/>
        <end position="675"/>
    </location>
</feature>
<name>A0A8H3TWU4_9TREE</name>
<feature type="compositionally biased region" description="Low complexity" evidence="2">
    <location>
        <begin position="23"/>
        <end position="43"/>
    </location>
</feature>
<proteinExistence type="predicted"/>
<keyword evidence="4" id="KW-1185">Reference proteome</keyword>
<evidence type="ECO:0000256" key="2">
    <source>
        <dbReference type="SAM" id="MobiDB-lite"/>
    </source>
</evidence>
<organism evidence="3 4">
    <name type="scientific">Naganishia liquefaciens</name>
    <dbReference type="NCBI Taxonomy" id="104408"/>
    <lineage>
        <taxon>Eukaryota</taxon>
        <taxon>Fungi</taxon>
        <taxon>Dikarya</taxon>
        <taxon>Basidiomycota</taxon>
        <taxon>Agaricomycotina</taxon>
        <taxon>Tremellomycetes</taxon>
        <taxon>Filobasidiales</taxon>
        <taxon>Filobasidiaceae</taxon>
        <taxon>Naganishia</taxon>
    </lineage>
</organism>
<feature type="compositionally biased region" description="Basic and acidic residues" evidence="2">
    <location>
        <begin position="429"/>
        <end position="441"/>
    </location>
</feature>
<accession>A0A8H3TWU4</accession>